<dbReference type="GO" id="GO:0018784">
    <property type="term" value="F:(S)-2-haloacid dehalogenase activity"/>
    <property type="evidence" value="ECO:0007669"/>
    <property type="project" value="UniProtKB-UniRule"/>
</dbReference>
<dbReference type="STRING" id="1505087.AYJ54_06335"/>
<dbReference type="SFLD" id="SFLDG01129">
    <property type="entry name" value="C1.5:_HAD__Beta-PGM__Phosphata"/>
    <property type="match status" value="1"/>
</dbReference>
<sequence>MAMSSPGPVRACVFDAYGTLFDFASAARGCRDVLGDSFDKLTALWREKQLQYTWLRAAQGRHADFWQVTGDALDFSLETLMLKQPGLRDRLMELYLTLDTFPEVPDVLRQLKATGLKTAILSNGTPEMLDSAVKNAGIDGLLDHVLSVEEVGVYKPDPRVYQLAVDQLGVPASQISFQSSNAWDAYAASSFGMRVVWCNRYRQRKERLPGQPDFEIETLVELPKIIGASQN</sequence>
<dbReference type="InterPro" id="IPR051540">
    <property type="entry name" value="S-2-haloacid_dehalogenase"/>
</dbReference>
<dbReference type="RefSeq" id="WP_063698921.1">
    <property type="nucleotide sequence ID" value="NZ_LUUB01000040.1"/>
</dbReference>
<dbReference type="CDD" id="cd02588">
    <property type="entry name" value="HAD_L2-DEX"/>
    <property type="match status" value="1"/>
</dbReference>
<dbReference type="InterPro" id="IPR023198">
    <property type="entry name" value="PGP-like_dom2"/>
</dbReference>
<organism evidence="4 5">
    <name type="scientific">Bradyrhizobium centrolobii</name>
    <dbReference type="NCBI Taxonomy" id="1505087"/>
    <lineage>
        <taxon>Bacteria</taxon>
        <taxon>Pseudomonadati</taxon>
        <taxon>Pseudomonadota</taxon>
        <taxon>Alphaproteobacteria</taxon>
        <taxon>Hyphomicrobiales</taxon>
        <taxon>Nitrobacteraceae</taxon>
        <taxon>Bradyrhizobium</taxon>
    </lineage>
</organism>
<evidence type="ECO:0000256" key="1">
    <source>
        <dbReference type="ARBA" id="ARBA00008106"/>
    </source>
</evidence>
<dbReference type="PANTHER" id="PTHR43316">
    <property type="entry name" value="HYDROLASE, HALOACID DELAHOGENASE-RELATED"/>
    <property type="match status" value="1"/>
</dbReference>
<dbReference type="SFLD" id="SFLDF00045">
    <property type="entry name" value="2-haloacid_dehalogenase"/>
    <property type="match status" value="1"/>
</dbReference>
<dbReference type="InterPro" id="IPR023214">
    <property type="entry name" value="HAD_sf"/>
</dbReference>
<dbReference type="AlphaFoldDB" id="A0A176YXL5"/>
<protein>
    <recommendedName>
        <fullName evidence="3">(S)-2-haloacid dehalogenase</fullName>
        <ecNumber evidence="3">3.8.1.2</ecNumber>
    </recommendedName>
    <alternativeName>
        <fullName evidence="3">2-haloalkanoic acid dehalogenase</fullName>
    </alternativeName>
    <alternativeName>
        <fullName evidence="3">Halocarboxylic acid halidohydrolase</fullName>
    </alternativeName>
    <alternativeName>
        <fullName evidence="3">L-2-haloacid dehalogenase</fullName>
    </alternativeName>
</protein>
<comment type="function">
    <text evidence="3">Catalyzes the hydrolytic dehalogenation of small (S)-2-haloalkanoic acids to yield the corresponding (R)-2-hydroxyalkanoic acids.</text>
</comment>
<gene>
    <name evidence="4" type="ORF">AYJ54_06335</name>
</gene>
<evidence type="ECO:0000256" key="2">
    <source>
        <dbReference type="ARBA" id="ARBA00022801"/>
    </source>
</evidence>
<comment type="caution">
    <text evidence="4">The sequence shown here is derived from an EMBL/GenBank/DDBJ whole genome shotgun (WGS) entry which is preliminary data.</text>
</comment>
<dbReference type="PANTHER" id="PTHR43316:SF3">
    <property type="entry name" value="HALOACID DEHALOGENASE, TYPE II (AFU_ORTHOLOGUE AFUA_2G07750)-RELATED"/>
    <property type="match status" value="1"/>
</dbReference>
<comment type="similarity">
    <text evidence="1 3">Belongs to the HAD-like hydrolase superfamily. S-2-haloalkanoic acid dehalogenase family.</text>
</comment>
<dbReference type="SUPFAM" id="SSF56784">
    <property type="entry name" value="HAD-like"/>
    <property type="match status" value="1"/>
</dbReference>
<name>A0A176YXL5_9BRAD</name>
<accession>A0A176YXL5</accession>
<dbReference type="Proteomes" id="UP000076959">
    <property type="component" value="Unassembled WGS sequence"/>
</dbReference>
<dbReference type="OrthoDB" id="7989657at2"/>
<dbReference type="InterPro" id="IPR036412">
    <property type="entry name" value="HAD-like_sf"/>
</dbReference>
<keyword evidence="5" id="KW-1185">Reference proteome</keyword>
<dbReference type="EC" id="3.8.1.2" evidence="3"/>
<dbReference type="InterPro" id="IPR006439">
    <property type="entry name" value="HAD-SF_hydro_IA"/>
</dbReference>
<proteinExistence type="inferred from homology"/>
<reference evidence="4 5" key="1">
    <citation type="submission" date="2016-03" db="EMBL/GenBank/DDBJ databases">
        <title>Draft Genome Sequence of the Strain BR 10245 (Bradyrhizobium sp.) isolated from nodules of Centrolobium paraense.</title>
        <authorList>
            <person name="Simoes-Araujo J.L.Sr."/>
            <person name="Barauna A.C."/>
            <person name="Silva K."/>
            <person name="Zilli J.E."/>
        </authorList>
    </citation>
    <scope>NUCLEOTIDE SEQUENCE [LARGE SCALE GENOMIC DNA]</scope>
    <source>
        <strain evidence="4 5">BR 10245</strain>
    </source>
</reference>
<dbReference type="Gene3D" id="1.10.150.240">
    <property type="entry name" value="Putative phosphatase, domain 2"/>
    <property type="match status" value="1"/>
</dbReference>
<dbReference type="SFLD" id="SFLDS00003">
    <property type="entry name" value="Haloacid_Dehalogenase"/>
    <property type="match status" value="1"/>
</dbReference>
<dbReference type="Gene3D" id="3.40.50.1000">
    <property type="entry name" value="HAD superfamily/HAD-like"/>
    <property type="match status" value="1"/>
</dbReference>
<evidence type="ECO:0000313" key="5">
    <source>
        <dbReference type="Proteomes" id="UP000076959"/>
    </source>
</evidence>
<dbReference type="NCBIfam" id="TIGR01428">
    <property type="entry name" value="HAD_type_II"/>
    <property type="match status" value="1"/>
</dbReference>
<dbReference type="PRINTS" id="PR00413">
    <property type="entry name" value="HADHALOGNASE"/>
</dbReference>
<dbReference type="SFLD" id="SFLDG01135">
    <property type="entry name" value="C1.5.6:_HAD__Beta-PGM__Phospha"/>
    <property type="match status" value="1"/>
</dbReference>
<evidence type="ECO:0000313" key="4">
    <source>
        <dbReference type="EMBL" id="OAF12443.1"/>
    </source>
</evidence>
<comment type="catalytic activity">
    <reaction evidence="3">
        <text>an (S)-2-haloacid + H2O = a (2R)-2-hydroxycarboxylate + a halide anion + H(+)</text>
        <dbReference type="Rhea" id="RHEA:11192"/>
        <dbReference type="ChEBI" id="CHEBI:15377"/>
        <dbReference type="ChEBI" id="CHEBI:15378"/>
        <dbReference type="ChEBI" id="CHEBI:16042"/>
        <dbReference type="ChEBI" id="CHEBI:58314"/>
        <dbReference type="ChEBI" id="CHEBI:137405"/>
        <dbReference type="EC" id="3.8.1.2"/>
    </reaction>
</comment>
<evidence type="ECO:0000256" key="3">
    <source>
        <dbReference type="RuleBase" id="RU368077"/>
    </source>
</evidence>
<keyword evidence="2 3" id="KW-0378">Hydrolase</keyword>
<dbReference type="Pfam" id="PF00702">
    <property type="entry name" value="Hydrolase"/>
    <property type="match status" value="1"/>
</dbReference>
<dbReference type="NCBIfam" id="TIGR01493">
    <property type="entry name" value="HAD-SF-IA-v2"/>
    <property type="match status" value="1"/>
</dbReference>
<dbReference type="InterPro" id="IPR006328">
    <property type="entry name" value="2-HAD"/>
</dbReference>
<dbReference type="EMBL" id="LUUB01000040">
    <property type="protein sequence ID" value="OAF12443.1"/>
    <property type="molecule type" value="Genomic_DNA"/>
</dbReference>